<evidence type="ECO:0000256" key="3">
    <source>
        <dbReference type="PROSITE-ProRule" id="PRU10141"/>
    </source>
</evidence>
<reference evidence="7" key="1">
    <citation type="submission" date="2016-11" db="UniProtKB">
        <authorList>
            <consortium name="WormBaseParasite"/>
        </authorList>
    </citation>
    <scope>IDENTIFICATION</scope>
</reference>
<feature type="compositionally biased region" description="Basic and acidic residues" evidence="4">
    <location>
        <begin position="13"/>
        <end position="30"/>
    </location>
</feature>
<dbReference type="PROSITE" id="PS00109">
    <property type="entry name" value="PROTEIN_KINASE_TYR"/>
    <property type="match status" value="1"/>
</dbReference>
<dbReference type="Pfam" id="PF07714">
    <property type="entry name" value="PK_Tyr_Ser-Thr"/>
    <property type="match status" value="1"/>
</dbReference>
<dbReference type="GO" id="GO:0005524">
    <property type="term" value="F:ATP binding"/>
    <property type="evidence" value="ECO:0007669"/>
    <property type="project" value="UniProtKB-UniRule"/>
</dbReference>
<dbReference type="Gene3D" id="1.10.510.10">
    <property type="entry name" value="Transferase(Phosphotransferase) domain 1"/>
    <property type="match status" value="1"/>
</dbReference>
<dbReference type="GO" id="GO:0004713">
    <property type="term" value="F:protein tyrosine kinase activity"/>
    <property type="evidence" value="ECO:0007669"/>
    <property type="project" value="InterPro"/>
</dbReference>
<dbReference type="Gene3D" id="3.30.505.10">
    <property type="entry name" value="SH2 domain"/>
    <property type="match status" value="1"/>
</dbReference>
<proteinExistence type="predicted"/>
<evidence type="ECO:0000256" key="2">
    <source>
        <dbReference type="ARBA" id="ARBA00022840"/>
    </source>
</evidence>
<dbReference type="InterPro" id="IPR020635">
    <property type="entry name" value="Tyr_kinase_cat_dom"/>
</dbReference>
<keyword evidence="6" id="KW-1185">Reference proteome</keyword>
<dbReference type="CDD" id="cd00192">
    <property type="entry name" value="PTKc"/>
    <property type="match status" value="1"/>
</dbReference>
<organism evidence="6 7">
    <name type="scientific">Caenorhabditis tropicalis</name>
    <dbReference type="NCBI Taxonomy" id="1561998"/>
    <lineage>
        <taxon>Eukaryota</taxon>
        <taxon>Metazoa</taxon>
        <taxon>Ecdysozoa</taxon>
        <taxon>Nematoda</taxon>
        <taxon>Chromadorea</taxon>
        <taxon>Rhabditida</taxon>
        <taxon>Rhabditina</taxon>
        <taxon>Rhabditomorpha</taxon>
        <taxon>Rhabditoidea</taxon>
        <taxon>Rhabditidae</taxon>
        <taxon>Peloderinae</taxon>
        <taxon>Caenorhabditis</taxon>
    </lineage>
</organism>
<dbReference type="CDD" id="cd00173">
    <property type="entry name" value="SH2"/>
    <property type="match status" value="1"/>
</dbReference>
<evidence type="ECO:0000313" key="7">
    <source>
        <dbReference type="WBParaSite" id="Csp11.Scaffold552.g3655.t1"/>
    </source>
</evidence>
<dbReference type="Proteomes" id="UP000095282">
    <property type="component" value="Unplaced"/>
</dbReference>
<dbReference type="InterPro" id="IPR011009">
    <property type="entry name" value="Kinase-like_dom_sf"/>
</dbReference>
<dbReference type="InterPro" id="IPR001245">
    <property type="entry name" value="Ser-Thr/Tyr_kinase_cat_dom"/>
</dbReference>
<keyword evidence="1 3" id="KW-0547">Nucleotide-binding</keyword>
<accession>A0A1I7T967</accession>
<dbReference type="SUPFAM" id="SSF55550">
    <property type="entry name" value="SH2 domain"/>
    <property type="match status" value="1"/>
</dbReference>
<dbReference type="PANTHER" id="PTHR24418">
    <property type="entry name" value="TYROSINE-PROTEIN KINASE"/>
    <property type="match status" value="1"/>
</dbReference>
<dbReference type="PRINTS" id="PR00109">
    <property type="entry name" value="TYRKINASE"/>
</dbReference>
<dbReference type="SMART" id="SM00219">
    <property type="entry name" value="TyrKc"/>
    <property type="match status" value="1"/>
</dbReference>
<dbReference type="InterPro" id="IPR050198">
    <property type="entry name" value="Non-receptor_tyrosine_kinases"/>
</dbReference>
<dbReference type="eggNOG" id="KOG0194">
    <property type="taxonomic scope" value="Eukaryota"/>
</dbReference>
<evidence type="ECO:0000259" key="5">
    <source>
        <dbReference type="PROSITE" id="PS50011"/>
    </source>
</evidence>
<feature type="domain" description="Protein kinase" evidence="5">
    <location>
        <begin position="147"/>
        <end position="412"/>
    </location>
</feature>
<dbReference type="InterPro" id="IPR000719">
    <property type="entry name" value="Prot_kinase_dom"/>
</dbReference>
<evidence type="ECO:0000256" key="4">
    <source>
        <dbReference type="SAM" id="MobiDB-lite"/>
    </source>
</evidence>
<protein>
    <submittedName>
        <fullName evidence="7">Non-specific protein-tyrosine kinase</fullName>
    </submittedName>
</protein>
<keyword evidence="2 3" id="KW-0067">ATP-binding</keyword>
<dbReference type="WBParaSite" id="Csp11.Scaffold552.g3655.t1">
    <property type="protein sequence ID" value="Csp11.Scaffold552.g3655.t1"/>
    <property type="gene ID" value="Csp11.Scaffold552.g3655"/>
</dbReference>
<feature type="region of interest" description="Disordered" evidence="4">
    <location>
        <begin position="1"/>
        <end position="30"/>
    </location>
</feature>
<evidence type="ECO:0000313" key="6">
    <source>
        <dbReference type="Proteomes" id="UP000095282"/>
    </source>
</evidence>
<dbReference type="InterPro" id="IPR008266">
    <property type="entry name" value="Tyr_kinase_AS"/>
</dbReference>
<evidence type="ECO:0000256" key="1">
    <source>
        <dbReference type="ARBA" id="ARBA00022741"/>
    </source>
</evidence>
<dbReference type="SUPFAM" id="SSF56112">
    <property type="entry name" value="Protein kinase-like (PK-like)"/>
    <property type="match status" value="1"/>
</dbReference>
<dbReference type="AlphaFoldDB" id="A0A1I7T967"/>
<feature type="binding site" evidence="3">
    <location>
        <position position="178"/>
    </location>
    <ligand>
        <name>ATP</name>
        <dbReference type="ChEBI" id="CHEBI:30616"/>
    </ligand>
</feature>
<dbReference type="PROSITE" id="PS00107">
    <property type="entry name" value="PROTEIN_KINASE_ATP"/>
    <property type="match status" value="1"/>
</dbReference>
<dbReference type="STRING" id="1561998.A0A1I7T967"/>
<dbReference type="InterPro" id="IPR017441">
    <property type="entry name" value="Protein_kinase_ATP_BS"/>
</dbReference>
<dbReference type="InterPro" id="IPR036860">
    <property type="entry name" value="SH2_dom_sf"/>
</dbReference>
<sequence>MAPQSEPFSSKGVRTEDRTENNKTAVDENEQKQLPKVPEFVLTEIRTLEGVSYYHGMVARDVVESKLARCGDYLVRATDHRIAAFEFILGDIEAKRWHLGIFPTNKFPSVIDLVNFFKANPIGVDFYLKRAISKAKHLISHDRIKYNPKTDLLGSGNFSDVFIGQMELENGSVKVALKNSKKLNDLLDPEKNKEASKAKKEMIQEAEVMSQLRHANITALFGMSTDRLPILIVIEFCIGGTLLGHIKKHGANISHQERMIYIHDTSAGLKYIHSMSITHRDIAARNCLISVNGFVKLSDFGMGLKIGQSVSSTNLPYRWMAPELFQARAKFSKASDVWALGILIYEIFSNATRPFFDVEDDEVRALVKSGKHPPIPPSVGQFMTQIMEQVFKLSATDRITGELFHNKVHAHCVENNLLKFQDLTLNKIEGVHRERSEHWDEYVPQVITLDKNGNEKGWGNAPEEMLANVVWRK</sequence>
<dbReference type="PROSITE" id="PS50011">
    <property type="entry name" value="PROTEIN_KINASE_DOM"/>
    <property type="match status" value="1"/>
</dbReference>
<name>A0A1I7T967_9PELO</name>